<organism evidence="1">
    <name type="scientific">marine metagenome</name>
    <dbReference type="NCBI Taxonomy" id="408172"/>
    <lineage>
        <taxon>unclassified sequences</taxon>
        <taxon>metagenomes</taxon>
        <taxon>ecological metagenomes</taxon>
    </lineage>
</organism>
<dbReference type="InterPro" id="IPR029063">
    <property type="entry name" value="SAM-dependent_MTases_sf"/>
</dbReference>
<name>A0A381UCA4_9ZZZZ</name>
<dbReference type="EMBL" id="UINC01006062">
    <property type="protein sequence ID" value="SVA25238.1"/>
    <property type="molecule type" value="Genomic_DNA"/>
</dbReference>
<dbReference type="PANTHER" id="PTHR43861">
    <property type="entry name" value="TRANS-ACONITATE 2-METHYLTRANSFERASE-RELATED"/>
    <property type="match status" value="1"/>
</dbReference>
<dbReference type="Pfam" id="PF13489">
    <property type="entry name" value="Methyltransf_23"/>
    <property type="match status" value="1"/>
</dbReference>
<gene>
    <name evidence="1" type="ORF">METZ01_LOCUS78092</name>
</gene>
<reference evidence="1" key="1">
    <citation type="submission" date="2018-05" db="EMBL/GenBank/DDBJ databases">
        <authorList>
            <person name="Lanie J.A."/>
            <person name="Ng W.-L."/>
            <person name="Kazmierczak K.M."/>
            <person name="Andrzejewski T.M."/>
            <person name="Davidsen T.M."/>
            <person name="Wayne K.J."/>
            <person name="Tettelin H."/>
            <person name="Glass J.I."/>
            <person name="Rusch D."/>
            <person name="Podicherti R."/>
            <person name="Tsui H.-C.T."/>
            <person name="Winkler M.E."/>
        </authorList>
    </citation>
    <scope>NUCLEOTIDE SEQUENCE</scope>
</reference>
<dbReference type="Gene3D" id="3.40.50.150">
    <property type="entry name" value="Vaccinia Virus protein VP39"/>
    <property type="match status" value="1"/>
</dbReference>
<protein>
    <recommendedName>
        <fullName evidence="2">Methyltransferase type 11 domain-containing protein</fullName>
    </recommendedName>
</protein>
<proteinExistence type="predicted"/>
<accession>A0A381UCA4</accession>
<evidence type="ECO:0008006" key="2">
    <source>
        <dbReference type="Google" id="ProtNLM"/>
    </source>
</evidence>
<dbReference type="SUPFAM" id="SSF53335">
    <property type="entry name" value="S-adenosyl-L-methionine-dependent methyltransferases"/>
    <property type="match status" value="1"/>
</dbReference>
<sequence length="216" mass="24947">MTEQSFYERYWGQQPAFKGEGIAELPPEWNEENLERILKFCSDKIQGRVLDVGCGDGFFTAQILQRFNLKNVYGLDISSKAVDLARLKHPKINFQQSALNHIPEETNSIDSITMIEVIEHLVDIEGTLKELFRVMKPGGILLITTTDFNLLKQVIIAMFFFEKYFYPTNPHIRFFKKSTLADILSKNGFSIIKYAWNGDYLKIMPRGQMILAQKLI</sequence>
<dbReference type="AlphaFoldDB" id="A0A381UCA4"/>
<evidence type="ECO:0000313" key="1">
    <source>
        <dbReference type="EMBL" id="SVA25238.1"/>
    </source>
</evidence>
<dbReference type="CDD" id="cd02440">
    <property type="entry name" value="AdoMet_MTases"/>
    <property type="match status" value="1"/>
</dbReference>